<evidence type="ECO:0000256" key="2">
    <source>
        <dbReference type="ARBA" id="ARBA00022475"/>
    </source>
</evidence>
<dbReference type="InterPro" id="IPR036890">
    <property type="entry name" value="HATPase_C_sf"/>
</dbReference>
<evidence type="ECO:0000256" key="9">
    <source>
        <dbReference type="SAM" id="Phobius"/>
    </source>
</evidence>
<dbReference type="PANTHER" id="PTHR24421:SF37">
    <property type="entry name" value="SENSOR HISTIDINE KINASE NARS"/>
    <property type="match status" value="1"/>
</dbReference>
<evidence type="ECO:0000313" key="11">
    <source>
        <dbReference type="EMBL" id="KUO03747.1"/>
    </source>
</evidence>
<comment type="subcellular location">
    <subcellularLocation>
        <location evidence="1">Cell membrane</location>
        <topology evidence="1">Multi-pass membrane protein</topology>
    </subcellularLocation>
</comment>
<dbReference type="STRING" id="661399.AQJ67_13325"/>
<evidence type="ECO:0000256" key="7">
    <source>
        <dbReference type="ARBA" id="ARBA00023012"/>
    </source>
</evidence>
<feature type="transmembrane region" description="Helical" evidence="9">
    <location>
        <begin position="334"/>
        <end position="356"/>
    </location>
</feature>
<gene>
    <name evidence="11" type="ORF">AQJ67_13325</name>
</gene>
<dbReference type="PANTHER" id="PTHR24421">
    <property type="entry name" value="NITRATE/NITRITE SENSOR PROTEIN NARX-RELATED"/>
    <property type="match status" value="1"/>
</dbReference>
<keyword evidence="8 9" id="KW-0472">Membrane</keyword>
<evidence type="ECO:0000256" key="5">
    <source>
        <dbReference type="ARBA" id="ARBA00022777"/>
    </source>
</evidence>
<feature type="domain" description="Histidine kinase/HSP90-like ATPase" evidence="10">
    <location>
        <begin position="605"/>
        <end position="699"/>
    </location>
</feature>
<evidence type="ECO:0000256" key="6">
    <source>
        <dbReference type="ARBA" id="ARBA00022989"/>
    </source>
</evidence>
<dbReference type="Gene3D" id="1.20.5.1930">
    <property type="match status" value="1"/>
</dbReference>
<accession>A0A101U401</accession>
<dbReference type="InterPro" id="IPR011712">
    <property type="entry name" value="Sig_transdc_His_kin_sub3_dim/P"/>
</dbReference>
<dbReference type="Proteomes" id="UP000053429">
    <property type="component" value="Unassembled WGS sequence"/>
</dbReference>
<feature type="transmembrane region" description="Helical" evidence="9">
    <location>
        <begin position="300"/>
        <end position="322"/>
    </location>
</feature>
<comment type="caution">
    <text evidence="11">The sequence shown here is derived from an EMBL/GenBank/DDBJ whole genome shotgun (WGS) entry which is preliminary data.</text>
</comment>
<evidence type="ECO:0000256" key="3">
    <source>
        <dbReference type="ARBA" id="ARBA00022679"/>
    </source>
</evidence>
<dbReference type="GO" id="GO:0046983">
    <property type="term" value="F:protein dimerization activity"/>
    <property type="evidence" value="ECO:0007669"/>
    <property type="project" value="InterPro"/>
</dbReference>
<keyword evidence="3" id="KW-0808">Transferase</keyword>
<sequence length="700" mass="75819">MGVTPIEQAVPRTRAAAVVDVGAALLCAALVLLCLALIASTGDLGQFSHAEWRVGRNLALAGCYLAAGIVVRGRSRRLAPLARCLFAVSATMGLFAVSVMLERTTSALGGIEGMGEHVHIGWFRLIMGVSVLGMHGTQAVLPLWFPDGTSPGRAWRLAVLAMAGVYVVYLAPIAWYGPRSANPKWSTWDVAERHDWWRLMTEPVVWMPRLFAVAVLVWLVLRTYRATGLTRRRLTVMLVCYGVYWAIQIGDKVQDIGEDGDPAYWVYLLMLGPASGALAFATLTTVLADDLTGLDRVLRPLLVTVGLTLGLFYCYRGLYAILNTLPGRSEEVNAAFASGVAVLALRPAAGMLLRVVDLLLYGRRAKPYEMLRALSDELSHRVPADDVARSVVDTVVERLCMPAAVLEAHTRHGARELARAGGTGVDEGPWHLVELRHRGEDVGRLTVRLRPGQRSLDANDRAVLDVLGDHLGPLVQAIGLREELRAGRERIVAAREEERRRLRRDLHDGLGPALAGIRLRLETAADVFLADGPREQVGRLIDAAEEDTAHSITEVRRLVDGLRPPDLDERGLPEALRRLALRMPDSVRVETRLPDPGELPELAAACEVAAYRIAAEALINVAKHAGASAVVLSLRVDDESLVLEITDNGTGPGPVERPGGVGLGSMTERAEETGGNLRIGPRPDGVPGTRVLALLPTQLM</sequence>
<feature type="transmembrane region" description="Helical" evidence="9">
    <location>
        <begin position="54"/>
        <end position="72"/>
    </location>
</feature>
<evidence type="ECO:0000259" key="10">
    <source>
        <dbReference type="SMART" id="SM00387"/>
    </source>
</evidence>
<dbReference type="InterPro" id="IPR003594">
    <property type="entry name" value="HATPase_dom"/>
</dbReference>
<keyword evidence="12" id="KW-1185">Reference proteome</keyword>
<feature type="transmembrane region" description="Helical" evidence="9">
    <location>
        <begin position="84"/>
        <end position="101"/>
    </location>
</feature>
<feature type="transmembrane region" description="Helical" evidence="9">
    <location>
        <begin position="233"/>
        <end position="250"/>
    </location>
</feature>
<dbReference type="CDD" id="cd16917">
    <property type="entry name" value="HATPase_UhpB-NarQ-NarX-like"/>
    <property type="match status" value="1"/>
</dbReference>
<dbReference type="EMBL" id="LMWY01000015">
    <property type="protein sequence ID" value="KUO03747.1"/>
    <property type="molecule type" value="Genomic_DNA"/>
</dbReference>
<evidence type="ECO:0000256" key="1">
    <source>
        <dbReference type="ARBA" id="ARBA00004651"/>
    </source>
</evidence>
<dbReference type="Pfam" id="PF02518">
    <property type="entry name" value="HATPase_c"/>
    <property type="match status" value="1"/>
</dbReference>
<dbReference type="Gene3D" id="3.30.565.10">
    <property type="entry name" value="Histidine kinase-like ATPase, C-terminal domain"/>
    <property type="match status" value="1"/>
</dbReference>
<feature type="transmembrane region" description="Helical" evidence="9">
    <location>
        <begin position="157"/>
        <end position="177"/>
    </location>
</feature>
<reference evidence="11 12" key="1">
    <citation type="submission" date="2015-10" db="EMBL/GenBank/DDBJ databases">
        <title>Draft genome sequence of Streptomyces caeruleatus NRRL B-24802, type strain for the species Streptomyces caeruleatus.</title>
        <authorList>
            <person name="Ruckert C."/>
            <person name="Winkler A."/>
            <person name="Kalinowski J."/>
            <person name="Kampfer P."/>
            <person name="Glaeser S."/>
        </authorList>
    </citation>
    <scope>NUCLEOTIDE SEQUENCE [LARGE SCALE GENOMIC DNA]</scope>
    <source>
        <strain evidence="11 12">NRRL B-24802</strain>
    </source>
</reference>
<dbReference type="GO" id="GO:0000155">
    <property type="term" value="F:phosphorelay sensor kinase activity"/>
    <property type="evidence" value="ECO:0007669"/>
    <property type="project" value="InterPro"/>
</dbReference>
<evidence type="ECO:0000256" key="8">
    <source>
        <dbReference type="ARBA" id="ARBA00023136"/>
    </source>
</evidence>
<dbReference type="GO" id="GO:0005886">
    <property type="term" value="C:plasma membrane"/>
    <property type="evidence" value="ECO:0007669"/>
    <property type="project" value="UniProtKB-SubCell"/>
</dbReference>
<feature type="transmembrane region" description="Helical" evidence="9">
    <location>
        <begin position="204"/>
        <end position="221"/>
    </location>
</feature>
<dbReference type="InterPro" id="IPR050482">
    <property type="entry name" value="Sensor_HK_TwoCompSys"/>
</dbReference>
<proteinExistence type="predicted"/>
<dbReference type="SUPFAM" id="SSF55874">
    <property type="entry name" value="ATPase domain of HSP90 chaperone/DNA topoisomerase II/histidine kinase"/>
    <property type="match status" value="1"/>
</dbReference>
<organism evidence="11 12">
    <name type="scientific">Streptomyces caeruleatus</name>
    <dbReference type="NCBI Taxonomy" id="661399"/>
    <lineage>
        <taxon>Bacteria</taxon>
        <taxon>Bacillati</taxon>
        <taxon>Actinomycetota</taxon>
        <taxon>Actinomycetes</taxon>
        <taxon>Kitasatosporales</taxon>
        <taxon>Streptomycetaceae</taxon>
        <taxon>Streptomyces</taxon>
    </lineage>
</organism>
<name>A0A101U401_9ACTN</name>
<feature type="transmembrane region" description="Helical" evidence="9">
    <location>
        <begin position="262"/>
        <end position="288"/>
    </location>
</feature>
<dbReference type="SMART" id="SM00387">
    <property type="entry name" value="HATPase_c"/>
    <property type="match status" value="1"/>
</dbReference>
<evidence type="ECO:0000256" key="4">
    <source>
        <dbReference type="ARBA" id="ARBA00022692"/>
    </source>
</evidence>
<keyword evidence="7" id="KW-0902">Two-component regulatory system</keyword>
<feature type="transmembrane region" description="Helical" evidence="9">
    <location>
        <begin position="21"/>
        <end position="42"/>
    </location>
</feature>
<dbReference type="Pfam" id="PF07730">
    <property type="entry name" value="HisKA_3"/>
    <property type="match status" value="1"/>
</dbReference>
<keyword evidence="6 9" id="KW-1133">Transmembrane helix</keyword>
<keyword evidence="4 9" id="KW-0812">Transmembrane</keyword>
<feature type="transmembrane region" description="Helical" evidence="9">
    <location>
        <begin position="121"/>
        <end position="145"/>
    </location>
</feature>
<evidence type="ECO:0000313" key="12">
    <source>
        <dbReference type="Proteomes" id="UP000053429"/>
    </source>
</evidence>
<protein>
    <recommendedName>
        <fullName evidence="10">Histidine kinase/HSP90-like ATPase domain-containing protein</fullName>
    </recommendedName>
</protein>
<dbReference type="AlphaFoldDB" id="A0A101U401"/>
<keyword evidence="5" id="KW-0418">Kinase</keyword>
<keyword evidence="2" id="KW-1003">Cell membrane</keyword>